<sequence>MEFTLAMDHVVNSGLGQRNPSFGVGLSALRSGIDNIALASLHCGLQNNQGLPVAHTANWLAMEDEDIEGLLEYHGFLIKAFGEPYMVKEGLFLNADTEYPTKCSKLVHKK</sequence>
<organism evidence="1 2">
    <name type="scientific">Trifolium medium</name>
    <dbReference type="NCBI Taxonomy" id="97028"/>
    <lineage>
        <taxon>Eukaryota</taxon>
        <taxon>Viridiplantae</taxon>
        <taxon>Streptophyta</taxon>
        <taxon>Embryophyta</taxon>
        <taxon>Tracheophyta</taxon>
        <taxon>Spermatophyta</taxon>
        <taxon>Magnoliopsida</taxon>
        <taxon>eudicotyledons</taxon>
        <taxon>Gunneridae</taxon>
        <taxon>Pentapetalae</taxon>
        <taxon>rosids</taxon>
        <taxon>fabids</taxon>
        <taxon>Fabales</taxon>
        <taxon>Fabaceae</taxon>
        <taxon>Papilionoideae</taxon>
        <taxon>50 kb inversion clade</taxon>
        <taxon>NPAAA clade</taxon>
        <taxon>Hologalegina</taxon>
        <taxon>IRL clade</taxon>
        <taxon>Trifolieae</taxon>
        <taxon>Trifolium</taxon>
    </lineage>
</organism>
<keyword evidence="2" id="KW-1185">Reference proteome</keyword>
<reference evidence="1 2" key="1">
    <citation type="journal article" date="2018" name="Front. Plant Sci.">
        <title>Red Clover (Trifolium pratense) and Zigzag Clover (T. medium) - A Picture of Genomic Similarities and Differences.</title>
        <authorList>
            <person name="Dluhosova J."/>
            <person name="Istvanek J."/>
            <person name="Nedelnik J."/>
            <person name="Repkova J."/>
        </authorList>
    </citation>
    <scope>NUCLEOTIDE SEQUENCE [LARGE SCALE GENOMIC DNA]</scope>
    <source>
        <strain evidence="2">cv. 10/8</strain>
        <tissue evidence="1">Leaf</tissue>
    </source>
</reference>
<dbReference type="AlphaFoldDB" id="A0A392PNQ7"/>
<name>A0A392PNQ7_9FABA</name>
<dbReference type="GO" id="GO:0005737">
    <property type="term" value="C:cytoplasm"/>
    <property type="evidence" value="ECO:0007669"/>
    <property type="project" value="TreeGrafter"/>
</dbReference>
<dbReference type="InterPro" id="IPR045107">
    <property type="entry name" value="SAC3/GANP/THP3"/>
</dbReference>
<dbReference type="Proteomes" id="UP000265520">
    <property type="component" value="Unassembled WGS sequence"/>
</dbReference>
<accession>A0A392PNQ7</accession>
<dbReference type="PANTHER" id="PTHR12436:SF17">
    <property type="entry name" value="SAC3 FAMILY PROTEIN B"/>
    <property type="match status" value="1"/>
</dbReference>
<proteinExistence type="predicted"/>
<dbReference type="PANTHER" id="PTHR12436">
    <property type="entry name" value="80 KDA MCM3-ASSOCIATED PROTEIN"/>
    <property type="match status" value="1"/>
</dbReference>
<dbReference type="GO" id="GO:0070390">
    <property type="term" value="C:transcription export complex 2"/>
    <property type="evidence" value="ECO:0007669"/>
    <property type="project" value="TreeGrafter"/>
</dbReference>
<feature type="non-terminal residue" evidence="1">
    <location>
        <position position="110"/>
    </location>
</feature>
<protein>
    <submittedName>
        <fullName evidence="1">SAC3/GANP/Nin1/mts3/eIF-3 p25 family protein</fullName>
    </submittedName>
</protein>
<evidence type="ECO:0000313" key="2">
    <source>
        <dbReference type="Proteomes" id="UP000265520"/>
    </source>
</evidence>
<dbReference type="GO" id="GO:0006406">
    <property type="term" value="P:mRNA export from nucleus"/>
    <property type="evidence" value="ECO:0007669"/>
    <property type="project" value="TreeGrafter"/>
</dbReference>
<evidence type="ECO:0000313" key="1">
    <source>
        <dbReference type="EMBL" id="MCI13392.1"/>
    </source>
</evidence>
<dbReference type="EMBL" id="LXQA010088084">
    <property type="protein sequence ID" value="MCI13392.1"/>
    <property type="molecule type" value="Genomic_DNA"/>
</dbReference>
<comment type="caution">
    <text evidence="1">The sequence shown here is derived from an EMBL/GenBank/DDBJ whole genome shotgun (WGS) entry which is preliminary data.</text>
</comment>